<comment type="caution">
    <text evidence="7">The sequence shown here is derived from an EMBL/GenBank/DDBJ whole genome shotgun (WGS) entry which is preliminary data.</text>
</comment>
<evidence type="ECO:0000256" key="3">
    <source>
        <dbReference type="ARBA" id="ARBA00022692"/>
    </source>
</evidence>
<dbReference type="Proteomes" id="UP000585905">
    <property type="component" value="Unassembled WGS sequence"/>
</dbReference>
<keyword evidence="8" id="KW-1185">Reference proteome</keyword>
<evidence type="ECO:0000256" key="2">
    <source>
        <dbReference type="ARBA" id="ARBA00022481"/>
    </source>
</evidence>
<evidence type="ECO:0000256" key="4">
    <source>
        <dbReference type="ARBA" id="ARBA00022989"/>
    </source>
</evidence>
<dbReference type="PANTHER" id="PTHR30093:SF44">
    <property type="entry name" value="TYPE II SECRETION SYSTEM CORE PROTEIN G"/>
    <property type="match status" value="1"/>
</dbReference>
<dbReference type="PANTHER" id="PTHR30093">
    <property type="entry name" value="GENERAL SECRETION PATHWAY PROTEIN G"/>
    <property type="match status" value="1"/>
</dbReference>
<dbReference type="NCBIfam" id="TIGR02532">
    <property type="entry name" value="IV_pilin_GFxxxE"/>
    <property type="match status" value="1"/>
</dbReference>
<reference evidence="7 8" key="1">
    <citation type="submission" date="2020-07" db="EMBL/GenBank/DDBJ databases">
        <title>Sequencing the genomes of 1000 actinobacteria strains.</title>
        <authorList>
            <person name="Klenk H.-P."/>
        </authorList>
    </citation>
    <scope>NUCLEOTIDE SEQUENCE [LARGE SCALE GENOMIC DNA]</scope>
    <source>
        <strain evidence="7 8">DSM 19663</strain>
    </source>
</reference>
<evidence type="ECO:0000313" key="7">
    <source>
        <dbReference type="EMBL" id="MBA8848778.1"/>
    </source>
</evidence>
<evidence type="ECO:0000313" key="8">
    <source>
        <dbReference type="Proteomes" id="UP000585905"/>
    </source>
</evidence>
<dbReference type="Pfam" id="PF07963">
    <property type="entry name" value="N_methyl"/>
    <property type="match status" value="1"/>
</dbReference>
<protein>
    <submittedName>
        <fullName evidence="7">Type IV pilus assembly protein PilA</fullName>
    </submittedName>
</protein>
<keyword evidence="4 6" id="KW-1133">Transmembrane helix</keyword>
<comment type="subcellular location">
    <subcellularLocation>
        <location evidence="1">Membrane</location>
        <topology evidence="1">Single-pass membrane protein</topology>
    </subcellularLocation>
</comment>
<dbReference type="PROSITE" id="PS00409">
    <property type="entry name" value="PROKAR_NTER_METHYL"/>
    <property type="match status" value="1"/>
</dbReference>
<keyword evidence="2" id="KW-0488">Methylation</keyword>
<dbReference type="InterPro" id="IPR045584">
    <property type="entry name" value="Pilin-like"/>
</dbReference>
<dbReference type="InterPro" id="IPR012902">
    <property type="entry name" value="N_methyl_site"/>
</dbReference>
<dbReference type="EMBL" id="JACGWX010000007">
    <property type="protein sequence ID" value="MBA8848778.1"/>
    <property type="molecule type" value="Genomic_DNA"/>
</dbReference>
<dbReference type="AlphaFoldDB" id="A0A839EGT9"/>
<dbReference type="Gene3D" id="3.30.700.10">
    <property type="entry name" value="Glycoprotein, Type 4 Pilin"/>
    <property type="match status" value="1"/>
</dbReference>
<feature type="transmembrane region" description="Helical" evidence="6">
    <location>
        <begin position="21"/>
        <end position="47"/>
    </location>
</feature>
<evidence type="ECO:0000256" key="6">
    <source>
        <dbReference type="SAM" id="Phobius"/>
    </source>
</evidence>
<keyword evidence="5 6" id="KW-0472">Membrane</keyword>
<evidence type="ECO:0000256" key="1">
    <source>
        <dbReference type="ARBA" id="ARBA00004167"/>
    </source>
</evidence>
<organism evidence="7 8">
    <name type="scientific">Microcella alkalica</name>
    <dbReference type="NCBI Taxonomy" id="355930"/>
    <lineage>
        <taxon>Bacteria</taxon>
        <taxon>Bacillati</taxon>
        <taxon>Actinomycetota</taxon>
        <taxon>Actinomycetes</taxon>
        <taxon>Micrococcales</taxon>
        <taxon>Microbacteriaceae</taxon>
        <taxon>Microcella</taxon>
    </lineage>
</organism>
<dbReference type="RefSeq" id="WP_182491564.1">
    <property type="nucleotide sequence ID" value="NZ_BAAAOV010000001.1"/>
</dbReference>
<gene>
    <name evidence="7" type="ORF">FHX53_002392</name>
</gene>
<accession>A0A839EGT9</accession>
<evidence type="ECO:0000256" key="5">
    <source>
        <dbReference type="ARBA" id="ARBA00023136"/>
    </source>
</evidence>
<keyword evidence="3 6" id="KW-0812">Transmembrane</keyword>
<name>A0A839EGT9_9MICO</name>
<dbReference type="GO" id="GO:0016020">
    <property type="term" value="C:membrane"/>
    <property type="evidence" value="ECO:0007669"/>
    <property type="project" value="UniProtKB-SubCell"/>
</dbReference>
<proteinExistence type="predicted"/>
<dbReference type="SUPFAM" id="SSF54523">
    <property type="entry name" value="Pili subunits"/>
    <property type="match status" value="1"/>
</dbReference>
<sequence length="144" mass="14797">MTCTLTRTRTRSARARSDRGFTLIELVVIVAIIGILAAIAIPVHLGYQEDARGSAVQSALATAKLELVIATAEGDPVALDPERIADILAAHGDPGLTLSRTGEADGWCLHGEHVAVTSTWAVADSGGLVENGTCAANGDVIAPS</sequence>